<dbReference type="VEuPathDB" id="FungiDB:H257_13355"/>
<dbReference type="PANTHER" id="PTHR31827">
    <property type="entry name" value="EMB|CAB89363.1"/>
    <property type="match status" value="1"/>
</dbReference>
<evidence type="ECO:0000313" key="6">
    <source>
        <dbReference type="EMBL" id="RHZ09813.1"/>
    </source>
</evidence>
<comment type="caution">
    <text evidence="6">The sequence shown here is derived from an EMBL/GenBank/DDBJ whole genome shotgun (WGS) entry which is preliminary data.</text>
</comment>
<evidence type="ECO:0000313" key="7">
    <source>
        <dbReference type="Proteomes" id="UP000285430"/>
    </source>
</evidence>
<dbReference type="InterPro" id="IPR056866">
    <property type="entry name" value="Znf_WRKY19"/>
</dbReference>
<dbReference type="GO" id="GO:0006412">
    <property type="term" value="P:translation"/>
    <property type="evidence" value="ECO:0007669"/>
    <property type="project" value="InterPro"/>
</dbReference>
<evidence type="ECO:0000256" key="2">
    <source>
        <dbReference type="ARBA" id="ARBA00022980"/>
    </source>
</evidence>
<dbReference type="Pfam" id="PF24906">
    <property type="entry name" value="Zf_WRKY19"/>
    <property type="match status" value="2"/>
</dbReference>
<evidence type="ECO:0000259" key="5">
    <source>
        <dbReference type="Pfam" id="PF24906"/>
    </source>
</evidence>
<keyword evidence="2" id="KW-0689">Ribosomal protein</keyword>
<dbReference type="Pfam" id="PF01779">
    <property type="entry name" value="Ribosomal_L29e"/>
    <property type="match status" value="1"/>
</dbReference>
<comment type="similarity">
    <text evidence="1">Belongs to the eukaryotic ribosomal protein eL29 family.</text>
</comment>
<reference evidence="6 7" key="1">
    <citation type="submission" date="2018-08" db="EMBL/GenBank/DDBJ databases">
        <title>Aphanomyces genome sequencing and annotation.</title>
        <authorList>
            <person name="Minardi D."/>
            <person name="Oidtmann B."/>
            <person name="Van Der Giezen M."/>
            <person name="Studholme D.J."/>
        </authorList>
    </citation>
    <scope>NUCLEOTIDE SEQUENCE [LARGE SCALE GENOMIC DNA]</scope>
    <source>
        <strain evidence="6 7">Da</strain>
    </source>
</reference>
<dbReference type="GO" id="GO:0005840">
    <property type="term" value="C:ribosome"/>
    <property type="evidence" value="ECO:0007669"/>
    <property type="project" value="UniProtKB-KW"/>
</dbReference>
<dbReference type="GO" id="GO:1990904">
    <property type="term" value="C:ribonucleoprotein complex"/>
    <property type="evidence" value="ECO:0007669"/>
    <property type="project" value="UniProtKB-KW"/>
</dbReference>
<evidence type="ECO:0000256" key="3">
    <source>
        <dbReference type="ARBA" id="ARBA00023274"/>
    </source>
</evidence>
<protein>
    <recommendedName>
        <fullName evidence="5">WRKY19-like zinc finger domain-containing protein</fullName>
    </recommendedName>
</protein>
<organism evidence="6 7">
    <name type="scientific">Aphanomyces astaci</name>
    <name type="common">Crayfish plague agent</name>
    <dbReference type="NCBI Taxonomy" id="112090"/>
    <lineage>
        <taxon>Eukaryota</taxon>
        <taxon>Sar</taxon>
        <taxon>Stramenopiles</taxon>
        <taxon>Oomycota</taxon>
        <taxon>Saprolegniomycetes</taxon>
        <taxon>Saprolegniales</taxon>
        <taxon>Verrucalvaceae</taxon>
        <taxon>Aphanomyces</taxon>
    </lineage>
</organism>
<dbReference type="EMBL" id="QUTH01005435">
    <property type="protein sequence ID" value="RHZ09813.1"/>
    <property type="molecule type" value="Genomic_DNA"/>
</dbReference>
<name>A0A418EAP1_APHAT</name>
<dbReference type="GO" id="GO:0003735">
    <property type="term" value="F:structural constituent of ribosome"/>
    <property type="evidence" value="ECO:0007669"/>
    <property type="project" value="InterPro"/>
</dbReference>
<accession>A0A418EAP1</accession>
<gene>
    <name evidence="6" type="ORF">DYB37_010581</name>
</gene>
<feature type="compositionally biased region" description="Basic residues" evidence="4">
    <location>
        <begin position="1"/>
        <end position="31"/>
    </location>
</feature>
<feature type="domain" description="WRKY19-like zinc finger" evidence="5">
    <location>
        <begin position="122"/>
        <end position="142"/>
    </location>
</feature>
<dbReference type="InterPro" id="IPR002673">
    <property type="entry name" value="Ribosomal_eL29"/>
</dbReference>
<feature type="region of interest" description="Disordered" evidence="4">
    <location>
        <begin position="1"/>
        <end position="50"/>
    </location>
</feature>
<evidence type="ECO:0000256" key="1">
    <source>
        <dbReference type="ARBA" id="ARBA00010247"/>
    </source>
</evidence>
<keyword evidence="3" id="KW-0687">Ribonucleoprotein</keyword>
<proteinExistence type="inferred from homology"/>
<evidence type="ECO:0000256" key="4">
    <source>
        <dbReference type="SAM" id="MobiDB-lite"/>
    </source>
</evidence>
<feature type="domain" description="WRKY19-like zinc finger" evidence="5">
    <location>
        <begin position="143"/>
        <end position="166"/>
    </location>
</feature>
<sequence>MVKQKHHTARNQTFKAHKNGIRKPKDHRYKSTKGVPQGKHNSICDEEERNEAASHAVGPVGRDWLVQVAISTKVASIVEGNKTCENFNSNLNMNDKPMGGTSRRALCQHNGCAKFAQTRGLCKVAACTKLAQSRGHCIAHGGGRKCQVDECEKLAQSKGYCIAHGGGRKCAVDGCEKFSQIKGKCKAHAKKSTDGTPLPHVKVLALSTSPPISLSPLRKYVRKAEPTTCSFAALFTPLNTPTNNA</sequence>
<dbReference type="PANTHER" id="PTHR31827:SF1">
    <property type="entry name" value="EMB|CAB89363.1"/>
    <property type="match status" value="1"/>
</dbReference>
<dbReference type="Gene3D" id="6.10.140.1730">
    <property type="match status" value="1"/>
</dbReference>
<dbReference type="AlphaFoldDB" id="A0A418EAP1"/>
<dbReference type="Proteomes" id="UP000285430">
    <property type="component" value="Unassembled WGS sequence"/>
</dbReference>